<reference evidence="1 2" key="1">
    <citation type="journal article" date="2018" name="ACS Chem. Biol.">
        <title>Ketoreductase domain dysfunction expands chemodiversity: malyngamide biosynthesis in the cyanobacterium Okeania hirsuta.</title>
        <authorList>
            <person name="Moss N.A."/>
            <person name="Leao T."/>
            <person name="Rankin M."/>
            <person name="McCullough T.M."/>
            <person name="Qu P."/>
            <person name="Korobeynikov A."/>
            <person name="Smith J.L."/>
            <person name="Gerwick L."/>
            <person name="Gerwick W.H."/>
        </authorList>
    </citation>
    <scope>NUCLEOTIDE SEQUENCE [LARGE SCALE GENOMIC DNA]</scope>
    <source>
        <strain evidence="1 2">PAB10Feb10-1</strain>
    </source>
</reference>
<organism evidence="1 2">
    <name type="scientific">Okeania hirsuta</name>
    <dbReference type="NCBI Taxonomy" id="1458930"/>
    <lineage>
        <taxon>Bacteria</taxon>
        <taxon>Bacillati</taxon>
        <taxon>Cyanobacteriota</taxon>
        <taxon>Cyanophyceae</taxon>
        <taxon>Oscillatoriophycideae</taxon>
        <taxon>Oscillatoriales</taxon>
        <taxon>Microcoleaceae</taxon>
        <taxon>Okeania</taxon>
    </lineage>
</organism>
<dbReference type="OrthoDB" id="461676at2"/>
<gene>
    <name evidence="1" type="ORF">D5R40_25480</name>
</gene>
<evidence type="ECO:0000313" key="2">
    <source>
        <dbReference type="Proteomes" id="UP000269154"/>
    </source>
</evidence>
<comment type="caution">
    <text evidence="1">The sequence shown here is derived from an EMBL/GenBank/DDBJ whole genome shotgun (WGS) entry which is preliminary data.</text>
</comment>
<proteinExistence type="predicted"/>
<protein>
    <submittedName>
        <fullName evidence="1">Uncharacterized protein</fullName>
    </submittedName>
</protein>
<accession>A0A3N6PL60</accession>
<sequence length="89" mass="9949">MLKYAIVALITLELVLLSALVKVPANANIRDPEIFTWDYASLSNTQVVCKKVVFHPTNRWIPESSDMDPININSVVVNDSYCSNLTKPV</sequence>
<dbReference type="RefSeq" id="WP_124147056.1">
    <property type="nucleotide sequence ID" value="NZ_CAWOKI010000219.1"/>
</dbReference>
<dbReference type="AlphaFoldDB" id="A0A3N6PL60"/>
<dbReference type="Proteomes" id="UP000269154">
    <property type="component" value="Unassembled WGS sequence"/>
</dbReference>
<evidence type="ECO:0000313" key="1">
    <source>
        <dbReference type="EMBL" id="RQH28508.1"/>
    </source>
</evidence>
<dbReference type="EMBL" id="RCBY01000207">
    <property type="protein sequence ID" value="RQH28508.1"/>
    <property type="molecule type" value="Genomic_DNA"/>
</dbReference>
<keyword evidence="2" id="KW-1185">Reference proteome</keyword>
<name>A0A3N6PL60_9CYAN</name>